<dbReference type="Proteomes" id="UP001374579">
    <property type="component" value="Unassembled WGS sequence"/>
</dbReference>
<accession>A0AAN9BXW1</accession>
<proteinExistence type="inferred from homology"/>
<dbReference type="InterPro" id="IPR055221">
    <property type="entry name" value="PSF3_N"/>
</dbReference>
<dbReference type="Gene3D" id="1.20.58.2050">
    <property type="match status" value="1"/>
</dbReference>
<feature type="domain" description="DNA replication complex GINS protein PSF3 N-terminal" evidence="2">
    <location>
        <begin position="15"/>
        <end position="67"/>
    </location>
</feature>
<evidence type="ECO:0000313" key="4">
    <source>
        <dbReference type="Proteomes" id="UP001374579"/>
    </source>
</evidence>
<comment type="function">
    <text evidence="1">The GINS complex plays an essential role in the initiation of DNA replication.</text>
</comment>
<evidence type="ECO:0000259" key="2">
    <source>
        <dbReference type="Pfam" id="PF22466"/>
    </source>
</evidence>
<dbReference type="PANTHER" id="PTHR22768:SF0">
    <property type="entry name" value="DNA REPLICATION COMPLEX GINS PROTEIN PSF3"/>
    <property type="match status" value="1"/>
</dbReference>
<comment type="subunit">
    <text evidence="1">Component of the GINS complex.</text>
</comment>
<dbReference type="InterPro" id="IPR010492">
    <property type="entry name" value="GINS_Psf3"/>
</dbReference>
<keyword evidence="1" id="KW-0235">DNA replication</keyword>
<sequence length="155" mass="17466">MSQSSASAKASEEYFSLGDILSTQEKLPCKVEMPIHRLGYLDLSSDDDTLRPGTKLELPFWLAGSLCSRRRHIVSVELPRAYRENYRQVFKADPNVVDLHKLGPYFYGFGSHLLSFNHPQASDVANSLVRVGTLCLRHDGYLMSRSVTSGWVPYV</sequence>
<dbReference type="GO" id="GO:0000811">
    <property type="term" value="C:GINS complex"/>
    <property type="evidence" value="ECO:0007669"/>
    <property type="project" value="UniProtKB-UniRule"/>
</dbReference>
<dbReference type="CDD" id="cd21693">
    <property type="entry name" value="GINS_B_Psf3"/>
    <property type="match status" value="1"/>
</dbReference>
<evidence type="ECO:0000313" key="3">
    <source>
        <dbReference type="EMBL" id="KAK7113842.1"/>
    </source>
</evidence>
<dbReference type="InterPro" id="IPR036224">
    <property type="entry name" value="GINS_bundle-like_dom_sf"/>
</dbReference>
<protein>
    <recommendedName>
        <fullName evidence="1">DNA replication complex GINS protein PSF3</fullName>
    </recommendedName>
</protein>
<comment type="similarity">
    <text evidence="1">Belongs to the GINS3/PSF3 family.</text>
</comment>
<comment type="subcellular location">
    <subcellularLocation>
        <location evidence="1">Nucleus</location>
    </subcellularLocation>
</comment>
<dbReference type="Pfam" id="PF22466">
    <property type="entry name" value="PSF3_N"/>
    <property type="match status" value="1"/>
</dbReference>
<reference evidence="3 4" key="1">
    <citation type="submission" date="2024-02" db="EMBL/GenBank/DDBJ databases">
        <title>Chromosome-scale genome assembly of the rough periwinkle Littorina saxatilis.</title>
        <authorList>
            <person name="De Jode A."/>
            <person name="Faria R."/>
            <person name="Formenti G."/>
            <person name="Sims Y."/>
            <person name="Smith T.P."/>
            <person name="Tracey A."/>
            <person name="Wood J.M.D."/>
            <person name="Zagrodzka Z.B."/>
            <person name="Johannesson K."/>
            <person name="Butlin R.K."/>
            <person name="Leder E.H."/>
        </authorList>
    </citation>
    <scope>NUCLEOTIDE SEQUENCE [LARGE SCALE GENOMIC DNA]</scope>
    <source>
        <strain evidence="3">Snail1</strain>
        <tissue evidence="3">Muscle</tissue>
    </source>
</reference>
<keyword evidence="1" id="KW-0539">Nucleus</keyword>
<dbReference type="SUPFAM" id="SSF160059">
    <property type="entry name" value="PriA/YqbF domain"/>
    <property type="match status" value="1"/>
</dbReference>
<organism evidence="3 4">
    <name type="scientific">Littorina saxatilis</name>
    <dbReference type="NCBI Taxonomy" id="31220"/>
    <lineage>
        <taxon>Eukaryota</taxon>
        <taxon>Metazoa</taxon>
        <taxon>Spiralia</taxon>
        <taxon>Lophotrochozoa</taxon>
        <taxon>Mollusca</taxon>
        <taxon>Gastropoda</taxon>
        <taxon>Caenogastropoda</taxon>
        <taxon>Littorinimorpha</taxon>
        <taxon>Littorinoidea</taxon>
        <taxon>Littorinidae</taxon>
        <taxon>Littorina</taxon>
    </lineage>
</organism>
<name>A0AAN9BXW1_9CAEN</name>
<dbReference type="SUPFAM" id="SSF158573">
    <property type="entry name" value="GINS helical bundle-like"/>
    <property type="match status" value="1"/>
</dbReference>
<comment type="caution">
    <text evidence="3">The sequence shown here is derived from an EMBL/GenBank/DDBJ whole genome shotgun (WGS) entry which is preliminary data.</text>
</comment>
<evidence type="ECO:0000256" key="1">
    <source>
        <dbReference type="RuleBase" id="RU367161"/>
    </source>
</evidence>
<dbReference type="AlphaFoldDB" id="A0AAN9BXW1"/>
<keyword evidence="4" id="KW-1185">Reference proteome</keyword>
<gene>
    <name evidence="3" type="ORF">V1264_000006</name>
</gene>
<dbReference type="CDD" id="cd11713">
    <property type="entry name" value="GINS_A_psf3"/>
    <property type="match status" value="1"/>
</dbReference>
<dbReference type="PANTHER" id="PTHR22768">
    <property type="entry name" value="DNA REPLICATION COMPLEX GINS PROTEIN PSF3"/>
    <property type="match status" value="1"/>
</dbReference>
<dbReference type="EMBL" id="JBAMIC010000001">
    <property type="protein sequence ID" value="KAK7113842.1"/>
    <property type="molecule type" value="Genomic_DNA"/>
</dbReference>
<dbReference type="InterPro" id="IPR038437">
    <property type="entry name" value="GINS_Psf3_sf"/>
</dbReference>
<dbReference type="GO" id="GO:1902975">
    <property type="term" value="P:mitotic DNA replication initiation"/>
    <property type="evidence" value="ECO:0007669"/>
    <property type="project" value="TreeGrafter"/>
</dbReference>